<dbReference type="STRING" id="1789004.FEMY_07560"/>
<dbReference type="PROSITE" id="PS51257">
    <property type="entry name" value="PROKAR_LIPOPROTEIN"/>
    <property type="match status" value="1"/>
</dbReference>
<name>A0A149VZW5_9PROT</name>
<keyword evidence="1" id="KW-1133">Transmembrane helix</keyword>
<keyword evidence="1" id="KW-0472">Membrane</keyword>
<accession>A0A149VZW5</accession>
<evidence type="ECO:0000313" key="3">
    <source>
        <dbReference type="Proteomes" id="UP000075653"/>
    </source>
</evidence>
<evidence type="ECO:0000256" key="1">
    <source>
        <dbReference type="SAM" id="Phobius"/>
    </source>
</evidence>
<evidence type="ECO:0000313" key="2">
    <source>
        <dbReference type="EMBL" id="KXW58728.1"/>
    </source>
</evidence>
<gene>
    <name evidence="2" type="ORF">FEMY_07560</name>
</gene>
<feature type="transmembrane region" description="Helical" evidence="1">
    <location>
        <begin position="12"/>
        <end position="30"/>
    </location>
</feature>
<keyword evidence="3" id="KW-1185">Reference proteome</keyword>
<dbReference type="RefSeq" id="WP_062187692.1">
    <property type="nucleotide sequence ID" value="NZ_CP149478.1"/>
</dbReference>
<comment type="caution">
    <text evidence="2">The sequence shown here is derived from an EMBL/GenBank/DDBJ whole genome shotgun (WGS) entry which is preliminary data.</text>
</comment>
<keyword evidence="1" id="KW-0812">Transmembrane</keyword>
<sequence>MDSKELVVRSKFIIIAIVSLIFSGCSTVSVHDPLTMKQKDIALVYYCIESTAQMSILDKTFTKEINKKKFEEDQKVSLGVINDYLNKNIVKSPYLDIKKLSSCQDLRKLPNNPNSLYLSITLSSYGNLNDRWKKLFFGSVLIESIVQGVVVSSATKNPWLGLAVTVEEMGREYLTWSGLAVAMAGFGQEYLAWNGMNWYMGKTYAPVTLEGELVTLTDQQTIWKDNSFITDNPEELKNMNKDEKNNKEVQLKASLHLAEKELISSLNTYLTKEVLRNKITETTGQHP</sequence>
<reference evidence="2 3" key="1">
    <citation type="submission" date="2016-01" db="EMBL/GenBank/DDBJ databases">
        <title>Genome sequence of the acidophilic iron oxidising Ferrovum strain Z-31.</title>
        <authorList>
            <person name="Poehlein A."/>
            <person name="Ullrich S.R."/>
            <person name="Schloemann M."/>
            <person name="Muehling M."/>
            <person name="Daniel R."/>
        </authorList>
    </citation>
    <scope>NUCLEOTIDE SEQUENCE [LARGE SCALE GENOMIC DNA]</scope>
    <source>
        <strain evidence="2 3">Z-31</strain>
    </source>
</reference>
<dbReference type="EMBL" id="LRRD01000011">
    <property type="protein sequence ID" value="KXW58728.1"/>
    <property type="molecule type" value="Genomic_DNA"/>
</dbReference>
<proteinExistence type="predicted"/>
<evidence type="ECO:0008006" key="4">
    <source>
        <dbReference type="Google" id="ProtNLM"/>
    </source>
</evidence>
<protein>
    <recommendedName>
        <fullName evidence="4">Lipoprotein</fullName>
    </recommendedName>
</protein>
<dbReference type="Proteomes" id="UP000075653">
    <property type="component" value="Unassembled WGS sequence"/>
</dbReference>
<organism evidence="2 3">
    <name type="scientific">Ferrovum myxofaciens</name>
    <dbReference type="NCBI Taxonomy" id="416213"/>
    <lineage>
        <taxon>Bacteria</taxon>
        <taxon>Pseudomonadati</taxon>
        <taxon>Pseudomonadota</taxon>
        <taxon>Betaproteobacteria</taxon>
        <taxon>Ferrovales</taxon>
        <taxon>Ferrovaceae</taxon>
        <taxon>Ferrovum</taxon>
    </lineage>
</organism>
<dbReference type="PATRIC" id="fig|1789004.3.peg.764"/>
<dbReference type="AlphaFoldDB" id="A0A149VZW5"/>